<dbReference type="Pfam" id="PF12833">
    <property type="entry name" value="HTH_18"/>
    <property type="match status" value="1"/>
</dbReference>
<dbReference type="RefSeq" id="WP_139602695.1">
    <property type="nucleotide sequence ID" value="NZ_VDCQ01000015.1"/>
</dbReference>
<dbReference type="Gene3D" id="2.60.120.10">
    <property type="entry name" value="Jelly Rolls"/>
    <property type="match status" value="1"/>
</dbReference>
<dbReference type="Proteomes" id="UP000307943">
    <property type="component" value="Unassembled WGS sequence"/>
</dbReference>
<protein>
    <submittedName>
        <fullName evidence="5">Helix-turn-helix domain-containing protein</fullName>
    </submittedName>
</protein>
<dbReference type="SUPFAM" id="SSF46689">
    <property type="entry name" value="Homeodomain-like"/>
    <property type="match status" value="2"/>
</dbReference>
<evidence type="ECO:0000256" key="2">
    <source>
        <dbReference type="ARBA" id="ARBA00023125"/>
    </source>
</evidence>
<feature type="domain" description="HTH araC/xylS-type" evidence="4">
    <location>
        <begin position="196"/>
        <end position="294"/>
    </location>
</feature>
<keyword evidence="1" id="KW-0805">Transcription regulation</keyword>
<dbReference type="PROSITE" id="PS01124">
    <property type="entry name" value="HTH_ARAC_FAMILY_2"/>
    <property type="match status" value="1"/>
</dbReference>
<dbReference type="AlphaFoldDB" id="A0A5C4TAG1"/>
<evidence type="ECO:0000256" key="3">
    <source>
        <dbReference type="ARBA" id="ARBA00023163"/>
    </source>
</evidence>
<evidence type="ECO:0000313" key="5">
    <source>
        <dbReference type="EMBL" id="TNJ65895.1"/>
    </source>
</evidence>
<dbReference type="PANTHER" id="PTHR43280:SF2">
    <property type="entry name" value="HTH-TYPE TRANSCRIPTIONAL REGULATOR EXSA"/>
    <property type="match status" value="1"/>
</dbReference>
<dbReference type="GO" id="GO:0003700">
    <property type="term" value="F:DNA-binding transcription factor activity"/>
    <property type="evidence" value="ECO:0007669"/>
    <property type="project" value="InterPro"/>
</dbReference>
<dbReference type="Pfam" id="PF02311">
    <property type="entry name" value="AraC_binding"/>
    <property type="match status" value="1"/>
</dbReference>
<name>A0A5C4TAG1_9BACL</name>
<dbReference type="SUPFAM" id="SSF51215">
    <property type="entry name" value="Regulatory protein AraC"/>
    <property type="match status" value="1"/>
</dbReference>
<organism evidence="5 6">
    <name type="scientific">Paenibacillus hemerocallicola</name>
    <dbReference type="NCBI Taxonomy" id="1172614"/>
    <lineage>
        <taxon>Bacteria</taxon>
        <taxon>Bacillati</taxon>
        <taxon>Bacillota</taxon>
        <taxon>Bacilli</taxon>
        <taxon>Bacillales</taxon>
        <taxon>Paenibacillaceae</taxon>
        <taxon>Paenibacillus</taxon>
    </lineage>
</organism>
<sequence length="303" mass="34555">MTEHEVKISRGAGYFREEFPFFTNKYNIVAGQTIERHAHDFVELVYVLEGGALHEMGGHLYTLRQGDLFVIEPGAAHSYKGAPDHRTVVYNVLFDRNLLYRELATMEDVVPMLEFLYLSPFLRKSSVFRPHLHVEGKQRLQLENHLETLLQETKRKEPGYQLVVKARMIECLVVLSRQCAPDTVTVAEPTDRQWMEAVVLLIKENFDKPLALEQISRLCGMSVTSFSHKFKAHTGKTFLEFKHEAQIEAACGLLAQTDHKTIVIAHEVGFEDVSFFYRVFRKKMGTTPSGYRASLRAGSGPGH</sequence>
<dbReference type="OrthoDB" id="9778008at2"/>
<reference evidence="5 6" key="1">
    <citation type="submission" date="2019-05" db="EMBL/GenBank/DDBJ databases">
        <title>We sequenced the genome of Paenibacillus hemerocallicola KCTC 33185 for further insight into its adaptation and study the phylogeny of Paenibacillus.</title>
        <authorList>
            <person name="Narsing Rao M.P."/>
        </authorList>
    </citation>
    <scope>NUCLEOTIDE SEQUENCE [LARGE SCALE GENOMIC DNA]</scope>
    <source>
        <strain evidence="5 6">KCTC 33185</strain>
    </source>
</reference>
<dbReference type="InterPro" id="IPR003313">
    <property type="entry name" value="AraC-bd"/>
</dbReference>
<dbReference type="InterPro" id="IPR009057">
    <property type="entry name" value="Homeodomain-like_sf"/>
</dbReference>
<accession>A0A5C4TAG1</accession>
<dbReference type="EMBL" id="VDCQ01000015">
    <property type="protein sequence ID" value="TNJ65895.1"/>
    <property type="molecule type" value="Genomic_DNA"/>
</dbReference>
<keyword evidence="6" id="KW-1185">Reference proteome</keyword>
<keyword evidence="2" id="KW-0238">DNA-binding</keyword>
<dbReference type="GO" id="GO:0043565">
    <property type="term" value="F:sequence-specific DNA binding"/>
    <property type="evidence" value="ECO:0007669"/>
    <property type="project" value="InterPro"/>
</dbReference>
<comment type="caution">
    <text evidence="5">The sequence shown here is derived from an EMBL/GenBank/DDBJ whole genome shotgun (WGS) entry which is preliminary data.</text>
</comment>
<dbReference type="Gene3D" id="1.10.10.60">
    <property type="entry name" value="Homeodomain-like"/>
    <property type="match status" value="2"/>
</dbReference>
<gene>
    <name evidence="5" type="ORF">FE784_13335</name>
</gene>
<proteinExistence type="predicted"/>
<dbReference type="InterPro" id="IPR018060">
    <property type="entry name" value="HTH_AraC"/>
</dbReference>
<dbReference type="PRINTS" id="PR00032">
    <property type="entry name" value="HTHARAC"/>
</dbReference>
<evidence type="ECO:0000256" key="1">
    <source>
        <dbReference type="ARBA" id="ARBA00023015"/>
    </source>
</evidence>
<evidence type="ECO:0000313" key="6">
    <source>
        <dbReference type="Proteomes" id="UP000307943"/>
    </source>
</evidence>
<dbReference type="InterPro" id="IPR014710">
    <property type="entry name" value="RmlC-like_jellyroll"/>
</dbReference>
<dbReference type="InterPro" id="IPR020449">
    <property type="entry name" value="Tscrpt_reg_AraC-type_HTH"/>
</dbReference>
<dbReference type="InterPro" id="IPR037923">
    <property type="entry name" value="HTH-like"/>
</dbReference>
<evidence type="ECO:0000259" key="4">
    <source>
        <dbReference type="PROSITE" id="PS01124"/>
    </source>
</evidence>
<dbReference type="PANTHER" id="PTHR43280">
    <property type="entry name" value="ARAC-FAMILY TRANSCRIPTIONAL REGULATOR"/>
    <property type="match status" value="1"/>
</dbReference>
<keyword evidence="3" id="KW-0804">Transcription</keyword>
<dbReference type="SMART" id="SM00342">
    <property type="entry name" value="HTH_ARAC"/>
    <property type="match status" value="1"/>
</dbReference>